<dbReference type="AlphaFoldDB" id="A0A183ANM9"/>
<evidence type="ECO:0000256" key="1">
    <source>
        <dbReference type="SAM" id="MobiDB-lite"/>
    </source>
</evidence>
<evidence type="ECO:0000313" key="4">
    <source>
        <dbReference type="WBParaSite" id="ECPE_0000859001-mRNA-1"/>
    </source>
</evidence>
<sequence>MFRTNSAHELIVNRVLKSVQITVYRSVLVRYSDAGLRRKFQLALEDLRVHGPPGVSRFPGPSHVRPQWICDVWLRQHIGLSQLAPLFAVRRIDGRLLASLAIYKRTGRTNPASALTNRNSRTQLTISSPTELIVHPNPGSSLPGTPLPLNGPRMQSGENKTASDRSSGVAWRGASRKEFHRILLGLSRDNSAVNRKGSMQSTGRDRAVAAV</sequence>
<protein>
    <submittedName>
        <fullName evidence="4">DUF4817 domain-containing protein</fullName>
    </submittedName>
</protein>
<proteinExistence type="predicted"/>
<name>A0A183ANM9_9TREM</name>
<feature type="compositionally biased region" description="Low complexity" evidence="1">
    <location>
        <begin position="136"/>
        <end position="152"/>
    </location>
</feature>
<gene>
    <name evidence="2" type="ORF">ECPE_LOCUS8564</name>
</gene>
<evidence type="ECO:0000313" key="2">
    <source>
        <dbReference type="EMBL" id="VDP83784.1"/>
    </source>
</evidence>
<reference evidence="4" key="1">
    <citation type="submission" date="2016-06" db="UniProtKB">
        <authorList>
            <consortium name="WormBaseParasite"/>
        </authorList>
    </citation>
    <scope>IDENTIFICATION</scope>
</reference>
<dbReference type="OrthoDB" id="6430345at2759"/>
<feature type="region of interest" description="Disordered" evidence="1">
    <location>
        <begin position="136"/>
        <end position="170"/>
    </location>
</feature>
<feature type="compositionally biased region" description="Polar residues" evidence="1">
    <location>
        <begin position="156"/>
        <end position="166"/>
    </location>
</feature>
<dbReference type="Proteomes" id="UP000272942">
    <property type="component" value="Unassembled WGS sequence"/>
</dbReference>
<dbReference type="EMBL" id="UZAN01046153">
    <property type="protein sequence ID" value="VDP83784.1"/>
    <property type="molecule type" value="Genomic_DNA"/>
</dbReference>
<evidence type="ECO:0000313" key="3">
    <source>
        <dbReference type="Proteomes" id="UP000272942"/>
    </source>
</evidence>
<reference evidence="2 3" key="2">
    <citation type="submission" date="2018-11" db="EMBL/GenBank/DDBJ databases">
        <authorList>
            <consortium name="Pathogen Informatics"/>
        </authorList>
    </citation>
    <scope>NUCLEOTIDE SEQUENCE [LARGE SCALE GENOMIC DNA]</scope>
    <source>
        <strain evidence="2 3">Egypt</strain>
    </source>
</reference>
<dbReference type="WBParaSite" id="ECPE_0000859001-mRNA-1">
    <property type="protein sequence ID" value="ECPE_0000859001-mRNA-1"/>
    <property type="gene ID" value="ECPE_0000859001"/>
</dbReference>
<keyword evidence="3" id="KW-1185">Reference proteome</keyword>
<organism evidence="4">
    <name type="scientific">Echinostoma caproni</name>
    <dbReference type="NCBI Taxonomy" id="27848"/>
    <lineage>
        <taxon>Eukaryota</taxon>
        <taxon>Metazoa</taxon>
        <taxon>Spiralia</taxon>
        <taxon>Lophotrochozoa</taxon>
        <taxon>Platyhelminthes</taxon>
        <taxon>Trematoda</taxon>
        <taxon>Digenea</taxon>
        <taxon>Plagiorchiida</taxon>
        <taxon>Echinostomata</taxon>
        <taxon>Echinostomatoidea</taxon>
        <taxon>Echinostomatidae</taxon>
        <taxon>Echinostoma</taxon>
    </lineage>
</organism>
<accession>A0A183ANM9</accession>